<evidence type="ECO:0000313" key="2">
    <source>
        <dbReference type="EMBL" id="MQL70853.1"/>
    </source>
</evidence>
<organism evidence="2 3">
    <name type="scientific">Colocasia esculenta</name>
    <name type="common">Wild taro</name>
    <name type="synonym">Arum esculentum</name>
    <dbReference type="NCBI Taxonomy" id="4460"/>
    <lineage>
        <taxon>Eukaryota</taxon>
        <taxon>Viridiplantae</taxon>
        <taxon>Streptophyta</taxon>
        <taxon>Embryophyta</taxon>
        <taxon>Tracheophyta</taxon>
        <taxon>Spermatophyta</taxon>
        <taxon>Magnoliopsida</taxon>
        <taxon>Liliopsida</taxon>
        <taxon>Araceae</taxon>
        <taxon>Aroideae</taxon>
        <taxon>Colocasieae</taxon>
        <taxon>Colocasia</taxon>
    </lineage>
</organism>
<dbReference type="EMBL" id="NMUH01000080">
    <property type="protein sequence ID" value="MQL70853.1"/>
    <property type="molecule type" value="Genomic_DNA"/>
</dbReference>
<dbReference type="Proteomes" id="UP000652761">
    <property type="component" value="Unassembled WGS sequence"/>
</dbReference>
<gene>
    <name evidence="2" type="ORF">Taro_003188</name>
</gene>
<evidence type="ECO:0000256" key="1">
    <source>
        <dbReference type="SAM" id="MobiDB-lite"/>
    </source>
</evidence>
<name>A0A843TN15_COLES</name>
<dbReference type="AlphaFoldDB" id="A0A843TN15"/>
<comment type="caution">
    <text evidence="2">The sequence shown here is derived from an EMBL/GenBank/DDBJ whole genome shotgun (WGS) entry which is preliminary data.</text>
</comment>
<proteinExistence type="predicted"/>
<accession>A0A843TN15</accession>
<keyword evidence="3" id="KW-1185">Reference proteome</keyword>
<feature type="non-terminal residue" evidence="2">
    <location>
        <position position="1"/>
    </location>
</feature>
<evidence type="ECO:0000313" key="3">
    <source>
        <dbReference type="Proteomes" id="UP000652761"/>
    </source>
</evidence>
<feature type="region of interest" description="Disordered" evidence="1">
    <location>
        <begin position="1"/>
        <end position="56"/>
    </location>
</feature>
<protein>
    <submittedName>
        <fullName evidence="2">Uncharacterized protein</fullName>
    </submittedName>
</protein>
<reference evidence="2" key="1">
    <citation type="submission" date="2017-07" db="EMBL/GenBank/DDBJ databases">
        <title>Taro Niue Genome Assembly and Annotation.</title>
        <authorList>
            <person name="Atibalentja N."/>
            <person name="Keating K."/>
            <person name="Fields C.J."/>
        </authorList>
    </citation>
    <scope>NUCLEOTIDE SEQUENCE</scope>
    <source>
        <strain evidence="2">Niue_2</strain>
        <tissue evidence="2">Leaf</tissue>
    </source>
</reference>
<sequence length="85" mass="9308">LNLLYRSASGRRKKDPYVNSHHPRVKMAIGGGSYSGSRPRRQHIASQQTISTHSAWEGSVPAASTGLFLHRLGVEDMDVEAPPEV</sequence>
<feature type="compositionally biased region" description="Polar residues" evidence="1">
    <location>
        <begin position="44"/>
        <end position="54"/>
    </location>
</feature>